<comment type="caution">
    <text evidence="2">The sequence shown here is derived from an EMBL/GenBank/DDBJ whole genome shotgun (WGS) entry which is preliminary data.</text>
</comment>
<dbReference type="InterPro" id="IPR029061">
    <property type="entry name" value="THDP-binding"/>
</dbReference>
<sequence>MIFDNQGFGSIHSLQCAHGSEGFGTEFLARNPVSGKLDGRRVTVDYAKIAEGLGARGCHVETEDELHEALADSRMPGPSAVVDIKVLPGTSTDTYDSWWRVAVSASLSAPAVQRACRQLEEQLASARWELRPEDRK</sequence>
<protein>
    <recommendedName>
        <fullName evidence="1">Thiamine pyrophosphate enzyme TPP-binding domain-containing protein</fullName>
    </recommendedName>
</protein>
<keyword evidence="3" id="KW-1185">Reference proteome</keyword>
<evidence type="ECO:0000313" key="2">
    <source>
        <dbReference type="EMBL" id="NMP24103.1"/>
    </source>
</evidence>
<dbReference type="GO" id="GO:0003824">
    <property type="term" value="F:catalytic activity"/>
    <property type="evidence" value="ECO:0007669"/>
    <property type="project" value="InterPro"/>
</dbReference>
<name>A0A7Y0L6V0_9FIRM</name>
<dbReference type="RefSeq" id="WP_169101935.1">
    <property type="nucleotide sequence ID" value="NZ_JABBVZ010000084.1"/>
</dbReference>
<dbReference type="SUPFAM" id="SSF52518">
    <property type="entry name" value="Thiamin diphosphate-binding fold (THDP-binding)"/>
    <property type="match status" value="1"/>
</dbReference>
<evidence type="ECO:0000259" key="1">
    <source>
        <dbReference type="Pfam" id="PF02775"/>
    </source>
</evidence>
<dbReference type="Pfam" id="PF02775">
    <property type="entry name" value="TPP_enzyme_C"/>
    <property type="match status" value="1"/>
</dbReference>
<dbReference type="Proteomes" id="UP000533476">
    <property type="component" value="Unassembled WGS sequence"/>
</dbReference>
<reference evidence="2 3" key="1">
    <citation type="submission" date="2020-04" db="EMBL/GenBank/DDBJ databases">
        <authorList>
            <person name="Zhang R."/>
            <person name="Schippers A."/>
        </authorList>
    </citation>
    <scope>NUCLEOTIDE SEQUENCE [LARGE SCALE GENOMIC DNA]</scope>
    <source>
        <strain evidence="2 3">DSM 109850</strain>
    </source>
</reference>
<organism evidence="2 3">
    <name type="scientific">Sulfobacillus harzensis</name>
    <dbReference type="NCBI Taxonomy" id="2729629"/>
    <lineage>
        <taxon>Bacteria</taxon>
        <taxon>Bacillati</taxon>
        <taxon>Bacillota</taxon>
        <taxon>Clostridia</taxon>
        <taxon>Eubacteriales</taxon>
        <taxon>Clostridiales Family XVII. Incertae Sedis</taxon>
        <taxon>Sulfobacillus</taxon>
    </lineage>
</organism>
<dbReference type="Gene3D" id="3.40.50.970">
    <property type="match status" value="1"/>
</dbReference>
<proteinExistence type="predicted"/>
<evidence type="ECO:0000313" key="3">
    <source>
        <dbReference type="Proteomes" id="UP000533476"/>
    </source>
</evidence>
<dbReference type="AlphaFoldDB" id="A0A7Y0L6V0"/>
<dbReference type="EMBL" id="JABBVZ010000084">
    <property type="protein sequence ID" value="NMP24103.1"/>
    <property type="molecule type" value="Genomic_DNA"/>
</dbReference>
<dbReference type="GO" id="GO:0030976">
    <property type="term" value="F:thiamine pyrophosphate binding"/>
    <property type="evidence" value="ECO:0007669"/>
    <property type="project" value="InterPro"/>
</dbReference>
<accession>A0A7Y0L6V0</accession>
<dbReference type="InterPro" id="IPR011766">
    <property type="entry name" value="TPP_enzyme_TPP-bd"/>
</dbReference>
<gene>
    <name evidence="2" type="ORF">HIJ39_17360</name>
</gene>
<feature type="domain" description="Thiamine pyrophosphate enzyme TPP-binding" evidence="1">
    <location>
        <begin position="2"/>
        <end position="83"/>
    </location>
</feature>